<evidence type="ECO:0000313" key="2">
    <source>
        <dbReference type="EMBL" id="NKI31058.1"/>
    </source>
</evidence>
<evidence type="ECO:0000259" key="1">
    <source>
        <dbReference type="Pfam" id="PF04248"/>
    </source>
</evidence>
<dbReference type="Gene3D" id="2.170.150.40">
    <property type="entry name" value="Domain of unknown function (DUF427)"/>
    <property type="match status" value="1"/>
</dbReference>
<reference evidence="2 3" key="1">
    <citation type="submission" date="2020-04" db="EMBL/GenBank/DDBJ databases">
        <authorList>
            <person name="Yoon J."/>
        </authorList>
    </citation>
    <scope>NUCLEOTIDE SEQUENCE [LARGE SCALE GENOMIC DNA]</scope>
    <source>
        <strain evidence="2 3">DJ-13</strain>
    </source>
</reference>
<keyword evidence="3" id="KW-1185">Reference proteome</keyword>
<dbReference type="PANTHER" id="PTHR43058">
    <property type="entry name" value="SLR0655 PROTEIN"/>
    <property type="match status" value="1"/>
</dbReference>
<name>A0ABX1GMC4_9FLAO</name>
<protein>
    <submittedName>
        <fullName evidence="2">DUF427 domain-containing protein</fullName>
    </submittedName>
</protein>
<accession>A0ABX1GMC4</accession>
<dbReference type="PANTHER" id="PTHR43058:SF1">
    <property type="entry name" value="DUF427 DOMAIN-CONTAINING PROTEIN"/>
    <property type="match status" value="1"/>
</dbReference>
<dbReference type="Proteomes" id="UP000718451">
    <property type="component" value="Unassembled WGS sequence"/>
</dbReference>
<dbReference type="InterPro" id="IPR007361">
    <property type="entry name" value="DUF427"/>
</dbReference>
<sequence length="184" mass="20887">MKKRIPDWLLQSRNKWQFNGKKRPDFSVPPKEGEISVWDYPRPPALVTETRLLEVKSDGQTLARTENALAVQETASPPTYYVPPSAVNFDVLVELDGKTSLCEWKGSSRYWALKKAPNRAIAWSYPNPFTPFEPLANYMAFYPQYLDCYLGGEKVIPQPGGFYAGWITKELVGPFKGEPGTGHW</sequence>
<dbReference type="InterPro" id="IPR038694">
    <property type="entry name" value="DUF427_sf"/>
</dbReference>
<evidence type="ECO:0000313" key="3">
    <source>
        <dbReference type="Proteomes" id="UP000718451"/>
    </source>
</evidence>
<dbReference type="EMBL" id="JAAWWL010000001">
    <property type="protein sequence ID" value="NKI31058.1"/>
    <property type="molecule type" value="Genomic_DNA"/>
</dbReference>
<feature type="domain" description="DUF427" evidence="1">
    <location>
        <begin position="54"/>
        <end position="143"/>
    </location>
</feature>
<proteinExistence type="predicted"/>
<gene>
    <name evidence="2" type="ORF">HCU67_03825</name>
</gene>
<dbReference type="RefSeq" id="WP_168551256.1">
    <property type="nucleotide sequence ID" value="NZ_JAAWWL010000001.1"/>
</dbReference>
<comment type="caution">
    <text evidence="2">The sequence shown here is derived from an EMBL/GenBank/DDBJ whole genome shotgun (WGS) entry which is preliminary data.</text>
</comment>
<organism evidence="2 3">
    <name type="scientific">Croceivirga thetidis</name>
    <dbReference type="NCBI Taxonomy" id="2721623"/>
    <lineage>
        <taxon>Bacteria</taxon>
        <taxon>Pseudomonadati</taxon>
        <taxon>Bacteroidota</taxon>
        <taxon>Flavobacteriia</taxon>
        <taxon>Flavobacteriales</taxon>
        <taxon>Flavobacteriaceae</taxon>
        <taxon>Croceivirga</taxon>
    </lineage>
</organism>
<dbReference type="Pfam" id="PF04248">
    <property type="entry name" value="NTP_transf_9"/>
    <property type="match status" value="1"/>
</dbReference>